<keyword evidence="6" id="KW-0966">Cell projection</keyword>
<dbReference type="RefSeq" id="WP_367593896.1">
    <property type="nucleotide sequence ID" value="NZ_JBFMVT010000002.1"/>
</dbReference>
<dbReference type="PRINTS" id="PR01006">
    <property type="entry name" value="FLGHOOKFLIE"/>
</dbReference>
<dbReference type="Pfam" id="PF02049">
    <property type="entry name" value="FliE"/>
    <property type="match status" value="1"/>
</dbReference>
<dbReference type="HAMAP" id="MF_00724">
    <property type="entry name" value="FliE"/>
    <property type="match status" value="1"/>
</dbReference>
<sequence length="120" mass="12390">MDKIQALAVSPAQLSMLQQLQQSAMVASQGIIAPAQHLGGAMSVSSASGSFSQMMNEAVNGVDAMQHTAAAKQTAVEMGYSDDLTGAMVESQKAGVAFSAMVQVRNKLTSALDEVLNMAV</sequence>
<proteinExistence type="inferred from homology"/>
<evidence type="ECO:0000256" key="5">
    <source>
        <dbReference type="HAMAP-Rule" id="MF_00724"/>
    </source>
</evidence>
<protein>
    <recommendedName>
        <fullName evidence="3 5">Flagellar hook-basal body complex protein FliE</fullName>
    </recommendedName>
</protein>
<dbReference type="EMBL" id="JBFMVT010000002">
    <property type="protein sequence ID" value="MEW7311557.1"/>
    <property type="molecule type" value="Genomic_DNA"/>
</dbReference>
<keyword evidence="4 5" id="KW-0975">Bacterial flagellum</keyword>
<evidence type="ECO:0000313" key="7">
    <source>
        <dbReference type="Proteomes" id="UP001555342"/>
    </source>
</evidence>
<evidence type="ECO:0000256" key="4">
    <source>
        <dbReference type="ARBA" id="ARBA00023143"/>
    </source>
</evidence>
<dbReference type="Proteomes" id="UP001555342">
    <property type="component" value="Unassembled WGS sequence"/>
</dbReference>
<keyword evidence="6" id="KW-0282">Flagellum</keyword>
<comment type="similarity">
    <text evidence="2 5">Belongs to the FliE family.</text>
</comment>
<keyword evidence="6" id="KW-0969">Cilium</keyword>
<comment type="subcellular location">
    <subcellularLocation>
        <location evidence="1 5">Bacterial flagellum basal body</location>
    </subcellularLocation>
</comment>
<evidence type="ECO:0000256" key="1">
    <source>
        <dbReference type="ARBA" id="ARBA00004117"/>
    </source>
</evidence>
<name>A0ABV3NPV6_9ENTR</name>
<reference evidence="6 7" key="1">
    <citation type="submission" date="2024-07" db="EMBL/GenBank/DDBJ databases">
        <authorList>
            <person name="Wang L."/>
        </authorList>
    </citation>
    <scope>NUCLEOTIDE SEQUENCE [LARGE SCALE GENOMIC DNA]</scope>
    <source>
        <strain evidence="6 7">WL359</strain>
    </source>
</reference>
<organism evidence="6 7">
    <name type="scientific">Buttiauxella gaviniae</name>
    <dbReference type="NCBI Taxonomy" id="82990"/>
    <lineage>
        <taxon>Bacteria</taxon>
        <taxon>Pseudomonadati</taxon>
        <taxon>Pseudomonadota</taxon>
        <taxon>Gammaproteobacteria</taxon>
        <taxon>Enterobacterales</taxon>
        <taxon>Enterobacteriaceae</taxon>
        <taxon>Buttiauxella</taxon>
    </lineage>
</organism>
<accession>A0ABV3NPV6</accession>
<evidence type="ECO:0000256" key="3">
    <source>
        <dbReference type="ARBA" id="ARBA00018024"/>
    </source>
</evidence>
<keyword evidence="7" id="KW-1185">Reference proteome</keyword>
<dbReference type="PANTHER" id="PTHR34653">
    <property type="match status" value="1"/>
</dbReference>
<evidence type="ECO:0000256" key="2">
    <source>
        <dbReference type="ARBA" id="ARBA00009272"/>
    </source>
</evidence>
<dbReference type="PANTHER" id="PTHR34653:SF1">
    <property type="entry name" value="FLAGELLAR HOOK-BASAL BODY COMPLEX PROTEIN FLIE"/>
    <property type="match status" value="1"/>
</dbReference>
<comment type="caution">
    <text evidence="6">The sequence shown here is derived from an EMBL/GenBank/DDBJ whole genome shotgun (WGS) entry which is preliminary data.</text>
</comment>
<dbReference type="InterPro" id="IPR001624">
    <property type="entry name" value="FliE"/>
</dbReference>
<gene>
    <name evidence="5" type="primary">fliE</name>
    <name evidence="6" type="ORF">AB1E22_02280</name>
</gene>
<evidence type="ECO:0000313" key="6">
    <source>
        <dbReference type="EMBL" id="MEW7311557.1"/>
    </source>
</evidence>